<dbReference type="OrthoDB" id="433738at2759"/>
<dbReference type="Gene3D" id="1.25.40.10">
    <property type="entry name" value="Tetratricopeptide repeat domain"/>
    <property type="match status" value="1"/>
</dbReference>
<dbReference type="SUPFAM" id="SSF48452">
    <property type="entry name" value="TPR-like"/>
    <property type="match status" value="1"/>
</dbReference>
<keyword evidence="2" id="KW-1185">Reference proteome</keyword>
<dbReference type="InterPro" id="IPR011990">
    <property type="entry name" value="TPR-like_helical_dom_sf"/>
</dbReference>
<reference evidence="1" key="1">
    <citation type="submission" date="2020-11" db="EMBL/GenBank/DDBJ databases">
        <title>Kefir isolates.</title>
        <authorList>
            <person name="Marcisauskas S."/>
            <person name="Kim Y."/>
            <person name="Blasche S."/>
        </authorList>
    </citation>
    <scope>NUCLEOTIDE SEQUENCE</scope>
    <source>
        <strain evidence="1">Olga-1</strain>
    </source>
</reference>
<gene>
    <name evidence="1" type="ORF">C6P40_004703</name>
</gene>
<accession>A0A9P7BG59</accession>
<comment type="caution">
    <text evidence="1">The sequence shown here is derived from an EMBL/GenBank/DDBJ whole genome shotgun (WGS) entry which is preliminary data.</text>
</comment>
<dbReference type="Proteomes" id="UP000697127">
    <property type="component" value="Unassembled WGS sequence"/>
</dbReference>
<dbReference type="AlphaFoldDB" id="A0A9P7BG59"/>
<evidence type="ECO:0008006" key="3">
    <source>
        <dbReference type="Google" id="ProtNLM"/>
    </source>
</evidence>
<sequence>MTAVLPIKYDPTSKTISLEESVPLSSTKDFQIEVSQINTLYSDFIKTNSELPPPPTKEAFTQNLSMMVKKMHESAVLLMRQKSFEEAAKKFDIALGLASARSKFESFQATLPELMICLIGRCDAYTNAGFFVEALEDAEVLILLGSTIPDNHLRRGICKLNLGDFVTAKSDFERGLAFNSKHPILLKLYDICKKLIDEENGDV</sequence>
<evidence type="ECO:0000313" key="1">
    <source>
        <dbReference type="EMBL" id="KAG0689626.1"/>
    </source>
</evidence>
<name>A0A9P7BG59_9ASCO</name>
<organism evidence="1 2">
    <name type="scientific">Pichia californica</name>
    <dbReference type="NCBI Taxonomy" id="460514"/>
    <lineage>
        <taxon>Eukaryota</taxon>
        <taxon>Fungi</taxon>
        <taxon>Dikarya</taxon>
        <taxon>Ascomycota</taxon>
        <taxon>Saccharomycotina</taxon>
        <taxon>Pichiomycetes</taxon>
        <taxon>Pichiales</taxon>
        <taxon>Pichiaceae</taxon>
        <taxon>Pichia</taxon>
    </lineage>
</organism>
<evidence type="ECO:0000313" key="2">
    <source>
        <dbReference type="Proteomes" id="UP000697127"/>
    </source>
</evidence>
<protein>
    <recommendedName>
        <fullName evidence="3">Translocation protein SEC72</fullName>
    </recommendedName>
</protein>
<dbReference type="EMBL" id="PUHW01000069">
    <property type="protein sequence ID" value="KAG0689626.1"/>
    <property type="molecule type" value="Genomic_DNA"/>
</dbReference>
<proteinExistence type="predicted"/>